<dbReference type="PANTHER" id="PTHR43124:SF10">
    <property type="entry name" value="PURINE EFFLUX PUMP PBUE"/>
    <property type="match status" value="1"/>
</dbReference>
<feature type="transmembrane region" description="Helical" evidence="7">
    <location>
        <begin position="6"/>
        <end position="27"/>
    </location>
</feature>
<evidence type="ECO:0000256" key="3">
    <source>
        <dbReference type="ARBA" id="ARBA00022692"/>
    </source>
</evidence>
<keyword evidence="5 7" id="KW-0472">Membrane</keyword>
<evidence type="ECO:0000313" key="8">
    <source>
        <dbReference type="EMBL" id="SHG81289.1"/>
    </source>
</evidence>
<evidence type="ECO:0000256" key="2">
    <source>
        <dbReference type="ARBA" id="ARBA00022475"/>
    </source>
</evidence>
<dbReference type="STRING" id="2017.SAMN05444320_11468"/>
<feature type="transmembrane region" description="Helical" evidence="7">
    <location>
        <begin position="137"/>
        <end position="155"/>
    </location>
</feature>
<evidence type="ECO:0000256" key="4">
    <source>
        <dbReference type="ARBA" id="ARBA00022989"/>
    </source>
</evidence>
<evidence type="ECO:0000256" key="7">
    <source>
        <dbReference type="SAM" id="Phobius"/>
    </source>
</evidence>
<proteinExistence type="predicted"/>
<feature type="region of interest" description="Disordered" evidence="6">
    <location>
        <begin position="228"/>
        <end position="247"/>
    </location>
</feature>
<dbReference type="GO" id="GO:0005886">
    <property type="term" value="C:plasma membrane"/>
    <property type="evidence" value="ECO:0007669"/>
    <property type="project" value="UniProtKB-SubCell"/>
</dbReference>
<keyword evidence="2" id="KW-1003">Cell membrane</keyword>
<keyword evidence="4 7" id="KW-1133">Transmembrane helix</keyword>
<protein>
    <recommendedName>
        <fullName evidence="10">Major Facilitator Superfamily protein</fullName>
    </recommendedName>
</protein>
<dbReference type="SUPFAM" id="SSF103473">
    <property type="entry name" value="MFS general substrate transporter"/>
    <property type="match status" value="1"/>
</dbReference>
<accession>A0A1M5MWJ2</accession>
<feature type="transmembrane region" description="Helical" evidence="7">
    <location>
        <begin position="48"/>
        <end position="71"/>
    </location>
</feature>
<organism evidence="8 9">
    <name type="scientific">Streptoalloteichus hindustanus</name>
    <dbReference type="NCBI Taxonomy" id="2017"/>
    <lineage>
        <taxon>Bacteria</taxon>
        <taxon>Bacillati</taxon>
        <taxon>Actinomycetota</taxon>
        <taxon>Actinomycetes</taxon>
        <taxon>Pseudonocardiales</taxon>
        <taxon>Pseudonocardiaceae</taxon>
        <taxon>Streptoalloteichus</taxon>
    </lineage>
</organism>
<dbReference type="Proteomes" id="UP000184501">
    <property type="component" value="Unassembled WGS sequence"/>
</dbReference>
<gene>
    <name evidence="8" type="ORF">SAMN05444320_11468</name>
</gene>
<comment type="subcellular location">
    <subcellularLocation>
        <location evidence="1">Cell membrane</location>
        <topology evidence="1">Multi-pass membrane protein</topology>
    </subcellularLocation>
</comment>
<name>A0A1M5MWJ2_STRHI</name>
<evidence type="ECO:0000313" key="9">
    <source>
        <dbReference type="Proteomes" id="UP000184501"/>
    </source>
</evidence>
<sequence length="247" mass="24840">MAVGLRFVTALAVVSGVGLLVSVPELPGSGSAGIRQRLGAVRIRRAPSAMLVTMLWVLGTFVVYTYLGTLLDSVTHATSAAEPWLLLAFGVGSFAGVLLGGRLSDRVNPTAGLAGSLALLTVVLAVLGLALRSVPGAAVGLAFWGLVHWASFPLIQHRLLGIGGSHGDVLLALNNSAVYLGQTLAAALGGVFASAGLLTALPVSGAGFELLALLALALSTRAHRSTAREAHASETPVVAPASASGNA</sequence>
<feature type="transmembrane region" description="Helical" evidence="7">
    <location>
        <begin position="176"/>
        <end position="195"/>
    </location>
</feature>
<feature type="transmembrane region" description="Helical" evidence="7">
    <location>
        <begin position="113"/>
        <end position="131"/>
    </location>
</feature>
<dbReference type="GO" id="GO:0022857">
    <property type="term" value="F:transmembrane transporter activity"/>
    <property type="evidence" value="ECO:0007669"/>
    <property type="project" value="TreeGrafter"/>
</dbReference>
<dbReference type="EMBL" id="FQVN01000014">
    <property type="protein sequence ID" value="SHG81289.1"/>
    <property type="molecule type" value="Genomic_DNA"/>
</dbReference>
<feature type="transmembrane region" description="Helical" evidence="7">
    <location>
        <begin position="201"/>
        <end position="218"/>
    </location>
</feature>
<dbReference type="AlphaFoldDB" id="A0A1M5MWJ2"/>
<evidence type="ECO:0000256" key="1">
    <source>
        <dbReference type="ARBA" id="ARBA00004651"/>
    </source>
</evidence>
<dbReference type="PANTHER" id="PTHR43124">
    <property type="entry name" value="PURINE EFFLUX PUMP PBUE"/>
    <property type="match status" value="1"/>
</dbReference>
<evidence type="ECO:0000256" key="5">
    <source>
        <dbReference type="ARBA" id="ARBA00023136"/>
    </source>
</evidence>
<feature type="transmembrane region" description="Helical" evidence="7">
    <location>
        <begin position="83"/>
        <end position="101"/>
    </location>
</feature>
<dbReference type="InterPro" id="IPR036259">
    <property type="entry name" value="MFS_trans_sf"/>
</dbReference>
<keyword evidence="3 7" id="KW-0812">Transmembrane</keyword>
<evidence type="ECO:0008006" key="10">
    <source>
        <dbReference type="Google" id="ProtNLM"/>
    </source>
</evidence>
<dbReference type="InterPro" id="IPR050189">
    <property type="entry name" value="MFS_Efflux_Transporters"/>
</dbReference>
<dbReference type="Gene3D" id="1.20.1250.20">
    <property type="entry name" value="MFS general substrate transporter like domains"/>
    <property type="match status" value="1"/>
</dbReference>
<evidence type="ECO:0000256" key="6">
    <source>
        <dbReference type="SAM" id="MobiDB-lite"/>
    </source>
</evidence>
<keyword evidence="9" id="KW-1185">Reference proteome</keyword>
<reference evidence="8 9" key="1">
    <citation type="submission" date="2016-11" db="EMBL/GenBank/DDBJ databases">
        <authorList>
            <person name="Jaros S."/>
            <person name="Januszkiewicz K."/>
            <person name="Wedrychowicz H."/>
        </authorList>
    </citation>
    <scope>NUCLEOTIDE SEQUENCE [LARGE SCALE GENOMIC DNA]</scope>
    <source>
        <strain evidence="8 9">DSM 44523</strain>
    </source>
</reference>